<dbReference type="Gene3D" id="3.15.10.10">
    <property type="entry name" value="Bactericidal permeability-increasing protein, domain 1"/>
    <property type="match status" value="1"/>
</dbReference>
<dbReference type="InterPro" id="IPR051660">
    <property type="entry name" value="BPI_fold-BPI/LBP"/>
</dbReference>
<evidence type="ECO:0000259" key="2">
    <source>
        <dbReference type="Pfam" id="PF01273"/>
    </source>
</evidence>
<keyword evidence="4" id="KW-1185">Reference proteome</keyword>
<evidence type="ECO:0000256" key="1">
    <source>
        <dbReference type="SAM" id="SignalP"/>
    </source>
</evidence>
<dbReference type="GO" id="GO:0008289">
    <property type="term" value="F:lipid binding"/>
    <property type="evidence" value="ECO:0007669"/>
    <property type="project" value="InterPro"/>
</dbReference>
<feature type="domain" description="Lipid-binding serum glycoprotein N-terminal" evidence="2">
    <location>
        <begin position="37"/>
        <end position="191"/>
    </location>
</feature>
<organism evidence="3 4">
    <name type="scientific">Podarcis lilfordi</name>
    <name type="common">Lilford's wall lizard</name>
    <dbReference type="NCBI Taxonomy" id="74358"/>
    <lineage>
        <taxon>Eukaryota</taxon>
        <taxon>Metazoa</taxon>
        <taxon>Chordata</taxon>
        <taxon>Craniata</taxon>
        <taxon>Vertebrata</taxon>
        <taxon>Euteleostomi</taxon>
        <taxon>Lepidosauria</taxon>
        <taxon>Squamata</taxon>
        <taxon>Bifurcata</taxon>
        <taxon>Unidentata</taxon>
        <taxon>Episquamata</taxon>
        <taxon>Laterata</taxon>
        <taxon>Lacertibaenia</taxon>
        <taxon>Lacertidae</taxon>
        <taxon>Podarcis</taxon>
    </lineage>
</organism>
<evidence type="ECO:0000313" key="3">
    <source>
        <dbReference type="EMBL" id="CAI5778588.1"/>
    </source>
</evidence>
<evidence type="ECO:0000313" key="4">
    <source>
        <dbReference type="Proteomes" id="UP001178461"/>
    </source>
</evidence>
<dbReference type="Proteomes" id="UP001178461">
    <property type="component" value="Chromosome 6"/>
</dbReference>
<dbReference type="PANTHER" id="PTHR46019">
    <property type="entry name" value="BPI FOLD-CONTAINING FAMILY B MEMBER 4-RELATED"/>
    <property type="match status" value="1"/>
</dbReference>
<dbReference type="AlphaFoldDB" id="A0AA35KJP4"/>
<feature type="chain" id="PRO_5041288384" evidence="1">
    <location>
        <begin position="24"/>
        <end position="429"/>
    </location>
</feature>
<name>A0AA35KJP4_9SAUR</name>
<accession>A0AA35KJP4</accession>
<gene>
    <name evidence="3" type="ORF">PODLI_1B010350</name>
</gene>
<sequence length="429" mass="46810">MGLCLKAAQVCLLVLFCSRAALSDETSECSQPMVKIDKHTIMVASKKSMTDSNIMEELAEAAAKNQGGAKAIKGIKGLKVKDIQPPVIEIRLQEPGNIEMSVGSQITIAGKSFIGGTMEITVKSNMTTVSCMEYDANKELRLKAKSCLVELISCKTNLPSSMLPKIVNKFLNSTLTKVLPGMMCPATDKVLLHIEEKMKKAFEECPIGERGTMQYTMDGLPEVYDGSLNMKFKPVVRDTDGNEIPNVCEAPGSEGYSARPDGITQVIIPTGILNTVLELFKKNMDCDATSDSLADMDPSKKVKLEIRSVETPKVLIEDGKSVMAVHSTIDVKTDPDNEPVCTIDMEHKWDAGYEQVEDTMKVFLQPETGSPFVEEVRGVEEGFEGRTTAISVTSPSVGDINGVVIIEVDHSNVEDDSMVHLEKFKNMSV</sequence>
<dbReference type="PANTHER" id="PTHR46019:SF2">
    <property type="entry name" value="BPI FOLD-CONTAINING FAMILY B MEMBER 6"/>
    <property type="match status" value="1"/>
</dbReference>
<dbReference type="SUPFAM" id="SSF55394">
    <property type="entry name" value="Bactericidal permeability-increasing protein, BPI"/>
    <property type="match status" value="2"/>
</dbReference>
<dbReference type="Pfam" id="PF01273">
    <property type="entry name" value="LBP_BPI_CETP"/>
    <property type="match status" value="1"/>
</dbReference>
<reference evidence="3" key="1">
    <citation type="submission" date="2022-12" db="EMBL/GenBank/DDBJ databases">
        <authorList>
            <person name="Alioto T."/>
            <person name="Alioto T."/>
            <person name="Gomez Garrido J."/>
        </authorList>
    </citation>
    <scope>NUCLEOTIDE SEQUENCE</scope>
</reference>
<dbReference type="InterPro" id="IPR017942">
    <property type="entry name" value="Lipid-bd_serum_glycop_N"/>
</dbReference>
<proteinExistence type="predicted"/>
<dbReference type="InterPro" id="IPR017943">
    <property type="entry name" value="Bactericidal_perm-incr_a/b_dom"/>
</dbReference>
<dbReference type="EMBL" id="OX395131">
    <property type="protein sequence ID" value="CAI5778588.1"/>
    <property type="molecule type" value="Genomic_DNA"/>
</dbReference>
<feature type="signal peptide" evidence="1">
    <location>
        <begin position="1"/>
        <end position="23"/>
    </location>
</feature>
<keyword evidence="1" id="KW-0732">Signal</keyword>
<protein>
    <submittedName>
        <fullName evidence="3">BPI fold-containing family B member 6</fullName>
    </submittedName>
</protein>